<dbReference type="Proteomes" id="UP000278756">
    <property type="component" value="Chromosome 1"/>
</dbReference>
<evidence type="ECO:0000313" key="3">
    <source>
        <dbReference type="Proteomes" id="UP000278756"/>
    </source>
</evidence>
<protein>
    <submittedName>
        <fullName evidence="2">Uncharacterized protein</fullName>
    </submittedName>
</protein>
<organism evidence="2 3">
    <name type="scientific">Asticcacaulis excentricus</name>
    <dbReference type="NCBI Taxonomy" id="78587"/>
    <lineage>
        <taxon>Bacteria</taxon>
        <taxon>Pseudomonadati</taxon>
        <taxon>Pseudomonadota</taxon>
        <taxon>Alphaproteobacteria</taxon>
        <taxon>Caulobacterales</taxon>
        <taxon>Caulobacteraceae</taxon>
        <taxon>Asticcacaulis</taxon>
    </lineage>
</organism>
<evidence type="ECO:0000313" key="2">
    <source>
        <dbReference type="EMBL" id="BBF79903.1"/>
    </source>
</evidence>
<dbReference type="EMBL" id="AP018827">
    <property type="protein sequence ID" value="BBF79903.1"/>
    <property type="molecule type" value="Genomic_DNA"/>
</dbReference>
<dbReference type="AlphaFoldDB" id="A0A3G9G4B8"/>
<feature type="region of interest" description="Disordered" evidence="1">
    <location>
        <begin position="153"/>
        <end position="196"/>
    </location>
</feature>
<accession>A0A3G9G4B8</accession>
<reference evidence="3" key="2">
    <citation type="journal article" date="2017" name="Plant Physiol. Biochem.">
        <title>Differential oxidative and antioxidative response of duckweed Lemna minor toward plant growth promoting/inhibiting bacteria.</title>
        <authorList>
            <person name="Ishizawa H."/>
            <person name="Kuroda M."/>
            <person name="Morikawa M."/>
            <person name="Ike M."/>
        </authorList>
    </citation>
    <scope>NUCLEOTIDE SEQUENCE [LARGE SCALE GENOMIC DNA]</scope>
    <source>
        <strain evidence="3">M6</strain>
    </source>
</reference>
<sequence>MGKTAQLRQRVIEAVIEYLRGAAVVREAEVSTGRRIDLLVRWEGQRIGIELKHAISPRRHQDQIAAYEAAVDRLFVVCTWEAYSALSRAGLLTPSTLCISDLDLHLISLRDSVDPADNLVRAGREIALRRALRAQSFEQLLDQCVELNLRGAPESPCSSQASAKGRARLGGHGRGQTPAAGARTKAQPAAAFSGEG</sequence>
<proteinExistence type="predicted"/>
<name>A0A3G9G4B8_9CAUL</name>
<reference evidence="3" key="1">
    <citation type="journal article" date="2017" name="Biotechnol. Biofuels">
        <title>Evaluation of environmental bacterial communities as a factor affecting the growth of duckweed Lemna minor.</title>
        <authorList>
            <person name="Ishizawa H."/>
            <person name="Kuroda M."/>
            <person name="Morikawa M."/>
            <person name="Ike M."/>
        </authorList>
    </citation>
    <scope>NUCLEOTIDE SEQUENCE [LARGE SCALE GENOMIC DNA]</scope>
    <source>
        <strain evidence="3">M6</strain>
    </source>
</reference>
<gene>
    <name evidence="2" type="ORF">EM6_0480</name>
</gene>
<evidence type="ECO:0000256" key="1">
    <source>
        <dbReference type="SAM" id="MobiDB-lite"/>
    </source>
</evidence>